<feature type="transmembrane region" description="Helical" evidence="6">
    <location>
        <begin position="328"/>
        <end position="353"/>
    </location>
</feature>
<evidence type="ECO:0000256" key="2">
    <source>
        <dbReference type="ARBA" id="ARBA00009773"/>
    </source>
</evidence>
<dbReference type="GO" id="GO:0016020">
    <property type="term" value="C:membrane"/>
    <property type="evidence" value="ECO:0007669"/>
    <property type="project" value="UniProtKB-SubCell"/>
</dbReference>
<dbReference type="Proteomes" id="UP000321058">
    <property type="component" value="Unassembled WGS sequence"/>
</dbReference>
<sequence length="594" mass="61938">MARLPSPALAGHGTDVRLVRAAAIALLGTIAILTLYFGRDVLIPTALAVFFAFILGPALTWVRRLLPLPLSVAIVVTGGVVAGGIVAVLVFSQLADVAGSLTRYQANLHQKIQDVRALSQDGGTVSRFMSMAASLAQDLSLDAGTATAPAVRVRSDMSSFASVASFVAPLLHPLLSLGIIVILVVFILLDRDHLSDQFVRLFGASDVHATSKALGDAASRVARVLSLQVLTNFGFAVLVGLSLFALGMPNAVLWGLLAGALRFVPYVGAALGAVLPTIIAFAVLPGWLQPLLVLGCIVALDIVIGQVVEPLLFGESTGVTPLALILSAIFWGTLWGPIGLLLSTPLTICLLVVGKHVPHLGFLEILLGDQPALAPYQQIYRRLIRKAVADASAVALAEIEAKGPEAGLDDAMGRMVVLAEADDTFDRLNPAEVAAIVEGTDDVLDFLSAASDDAIAAPVALRSGASFRCIGGRGGIDDAAAAIIAFALRRQGFDASAGRRSDSEGELADDVGRVVVLICYASHPSDAVRRYNRRKVPAPQALHARHAVIDYDVAPVPPSLVGDAGPRDLWVGDIAAICRLAAHHALAVEGQGNA</sequence>
<dbReference type="GO" id="GO:0055085">
    <property type="term" value="P:transmembrane transport"/>
    <property type="evidence" value="ECO:0007669"/>
    <property type="project" value="TreeGrafter"/>
</dbReference>
<feature type="transmembrane region" description="Helical" evidence="6">
    <location>
        <begin position="166"/>
        <end position="189"/>
    </location>
</feature>
<evidence type="ECO:0000256" key="5">
    <source>
        <dbReference type="ARBA" id="ARBA00023136"/>
    </source>
</evidence>
<keyword evidence="4 6" id="KW-1133">Transmembrane helix</keyword>
<comment type="caution">
    <text evidence="7">The sequence shown here is derived from an EMBL/GenBank/DDBJ whole genome shotgun (WGS) entry which is preliminary data.</text>
</comment>
<evidence type="ECO:0000256" key="4">
    <source>
        <dbReference type="ARBA" id="ARBA00022989"/>
    </source>
</evidence>
<feature type="transmembrane region" description="Helical" evidence="6">
    <location>
        <begin position="69"/>
        <end position="91"/>
    </location>
</feature>
<dbReference type="OrthoDB" id="9799225at2"/>
<proteinExistence type="inferred from homology"/>
<evidence type="ECO:0008006" key="9">
    <source>
        <dbReference type="Google" id="ProtNLM"/>
    </source>
</evidence>
<dbReference type="EMBL" id="BKAJ01000140">
    <property type="protein sequence ID" value="GEP59780.1"/>
    <property type="molecule type" value="Genomic_DNA"/>
</dbReference>
<evidence type="ECO:0000313" key="8">
    <source>
        <dbReference type="Proteomes" id="UP000321058"/>
    </source>
</evidence>
<organism evidence="7 8">
    <name type="scientific">Reyranella soli</name>
    <dbReference type="NCBI Taxonomy" id="1230389"/>
    <lineage>
        <taxon>Bacteria</taxon>
        <taxon>Pseudomonadati</taxon>
        <taxon>Pseudomonadota</taxon>
        <taxon>Alphaproteobacteria</taxon>
        <taxon>Hyphomicrobiales</taxon>
        <taxon>Reyranellaceae</taxon>
        <taxon>Reyranella</taxon>
    </lineage>
</organism>
<gene>
    <name evidence="7" type="ORF">RSO01_69460</name>
</gene>
<evidence type="ECO:0000256" key="6">
    <source>
        <dbReference type="SAM" id="Phobius"/>
    </source>
</evidence>
<reference evidence="7 8" key="1">
    <citation type="submission" date="2019-07" db="EMBL/GenBank/DDBJ databases">
        <title>Whole genome shotgun sequence of Reyranella soli NBRC 108950.</title>
        <authorList>
            <person name="Hosoyama A."/>
            <person name="Uohara A."/>
            <person name="Ohji S."/>
            <person name="Ichikawa N."/>
        </authorList>
    </citation>
    <scope>NUCLEOTIDE SEQUENCE [LARGE SCALE GENOMIC DNA]</scope>
    <source>
        <strain evidence="7 8">NBRC 108950</strain>
    </source>
</reference>
<feature type="transmembrane region" description="Helical" evidence="6">
    <location>
        <begin position="233"/>
        <end position="257"/>
    </location>
</feature>
<feature type="transmembrane region" description="Helical" evidence="6">
    <location>
        <begin position="263"/>
        <end position="284"/>
    </location>
</feature>
<dbReference type="InterPro" id="IPR002549">
    <property type="entry name" value="AI-2E-like"/>
</dbReference>
<evidence type="ECO:0000313" key="7">
    <source>
        <dbReference type="EMBL" id="GEP59780.1"/>
    </source>
</evidence>
<keyword evidence="8" id="KW-1185">Reference proteome</keyword>
<dbReference type="AlphaFoldDB" id="A0A512NLF2"/>
<feature type="transmembrane region" description="Helical" evidence="6">
    <location>
        <begin position="291"/>
        <end position="308"/>
    </location>
</feature>
<keyword evidence="3 6" id="KW-0812">Transmembrane</keyword>
<comment type="subcellular location">
    <subcellularLocation>
        <location evidence="1">Membrane</location>
        <topology evidence="1">Multi-pass membrane protein</topology>
    </subcellularLocation>
</comment>
<comment type="similarity">
    <text evidence="2">Belongs to the autoinducer-2 exporter (AI-2E) (TC 2.A.86) family.</text>
</comment>
<dbReference type="RefSeq" id="WP_147155168.1">
    <property type="nucleotide sequence ID" value="NZ_BKAJ01000140.1"/>
</dbReference>
<name>A0A512NLF2_9HYPH</name>
<dbReference type="PANTHER" id="PTHR21716:SF64">
    <property type="entry name" value="AI-2 TRANSPORT PROTEIN TQSA"/>
    <property type="match status" value="1"/>
</dbReference>
<evidence type="ECO:0000256" key="3">
    <source>
        <dbReference type="ARBA" id="ARBA00022692"/>
    </source>
</evidence>
<keyword evidence="5 6" id="KW-0472">Membrane</keyword>
<dbReference type="PANTHER" id="PTHR21716">
    <property type="entry name" value="TRANSMEMBRANE PROTEIN"/>
    <property type="match status" value="1"/>
</dbReference>
<dbReference type="Pfam" id="PF01594">
    <property type="entry name" value="AI-2E_transport"/>
    <property type="match status" value="1"/>
</dbReference>
<accession>A0A512NLF2</accession>
<feature type="transmembrane region" description="Helical" evidence="6">
    <location>
        <begin position="18"/>
        <end position="37"/>
    </location>
</feature>
<evidence type="ECO:0000256" key="1">
    <source>
        <dbReference type="ARBA" id="ARBA00004141"/>
    </source>
</evidence>
<feature type="transmembrane region" description="Helical" evidence="6">
    <location>
        <begin position="43"/>
        <end position="62"/>
    </location>
</feature>
<protein>
    <recommendedName>
        <fullName evidence="9">AI-2E family transporter</fullName>
    </recommendedName>
</protein>